<evidence type="ECO:0000256" key="4">
    <source>
        <dbReference type="SAM" id="MobiDB-lite"/>
    </source>
</evidence>
<feature type="compositionally biased region" description="Acidic residues" evidence="4">
    <location>
        <begin position="698"/>
        <end position="709"/>
    </location>
</feature>
<feature type="region of interest" description="Disordered" evidence="4">
    <location>
        <begin position="698"/>
        <end position="722"/>
    </location>
</feature>
<dbReference type="InterPro" id="IPR014851">
    <property type="entry name" value="BCS1_N"/>
</dbReference>
<proteinExistence type="inferred from homology"/>
<dbReference type="GO" id="GO:0005743">
    <property type="term" value="C:mitochondrial inner membrane"/>
    <property type="evidence" value="ECO:0007669"/>
    <property type="project" value="UniProtKB-SubCell"/>
</dbReference>
<sequence>MPRRKYHEEFLLPDTDYLDLQDSREKPKVAPKAPKAQEEQTPKQLLPAKPPGTFQSWLFGVMNGGQDSWLMRYMESEFYELARRAIQTRTGADIHMVLMGCAALNAARVKIPAMLGTVLNQVKTQVTSSIQISTLDPMYKDLLQLAREKSEENQSSFRLTGDHQLRKPSGEIVPLSANFSNAFWHNGTHFTLESQASPDAKAEDASLHRSVDPLGKLTIRCFGHSRNPILKLFKHVQERISQSSELQVYELGANRFKNYMNRRKRPLATVDLDPRMMQDIIQDVELFFHKDSQMWYENTGRPWRHGYLLRGPPGTGKSSLIAAIASHINVPLYLINLQGMDDADLKEAFDSVPTRSCIALEDIDCVGADVGNRAVTAIPGPSTVPANSTHGSGKQPESIAMAMESMLATFMERQEVANQRVLRQVDGIKDLLDDQPMHRITSNQPSNENGKSLTLSGLLNVLDGVSASEGRLVIMTTNHPEKLDPALYRAGRVERKFEVTYASKASSIMTFKRLFGNDCCKKYTPEAIDCFAEAFQDQFPSKSRITTAELAKYCGQYRGRPDIAVKEFADWTKRGADKFTIPVNYTKVTDEEGVNVPEPFDSSLLLVSASDLVDPNTAAVSGIQVVTSEVEATASASWNPFRVMANVLLNCGEYTDVESIQDSLVHADSEVGGSEVVDPVPVNSQDLVLAQQSFSGYFDDDDFDDDDEPLALVSPRPMSDDQ</sequence>
<dbReference type="GO" id="GO:0005524">
    <property type="term" value="F:ATP binding"/>
    <property type="evidence" value="ECO:0007669"/>
    <property type="project" value="InterPro"/>
</dbReference>
<feature type="domain" description="AAA+ ATPase" evidence="5">
    <location>
        <begin position="303"/>
        <end position="503"/>
    </location>
</feature>
<dbReference type="InterPro" id="IPR003960">
    <property type="entry name" value="ATPase_AAA_CS"/>
</dbReference>
<dbReference type="PROSITE" id="PS00674">
    <property type="entry name" value="AAA"/>
    <property type="match status" value="1"/>
</dbReference>
<evidence type="ECO:0000259" key="6">
    <source>
        <dbReference type="SMART" id="SM01024"/>
    </source>
</evidence>
<evidence type="ECO:0000313" key="7">
    <source>
        <dbReference type="EMBL" id="RMZ69795.1"/>
    </source>
</evidence>
<evidence type="ECO:0000256" key="1">
    <source>
        <dbReference type="ARBA" id="ARBA00004434"/>
    </source>
</evidence>
<dbReference type="EMBL" id="KE747823">
    <property type="protein sequence ID" value="RMZ69795.1"/>
    <property type="molecule type" value="Genomic_DNA"/>
</dbReference>
<dbReference type="InterPro" id="IPR003959">
    <property type="entry name" value="ATPase_AAA_core"/>
</dbReference>
<dbReference type="SMART" id="SM01024">
    <property type="entry name" value="BCS1_N"/>
    <property type="match status" value="1"/>
</dbReference>
<accession>A0A3M7M5K5</accession>
<dbReference type="AlphaFoldDB" id="A0A3M7M5K5"/>
<dbReference type="SUPFAM" id="SSF52540">
    <property type="entry name" value="P-loop containing nucleoside triphosphate hydrolases"/>
    <property type="match status" value="1"/>
</dbReference>
<dbReference type="Proteomes" id="UP000265663">
    <property type="component" value="Unassembled WGS sequence"/>
</dbReference>
<reference evidence="7 8" key="1">
    <citation type="journal article" date="2014" name="PLoS ONE">
        <title>De novo Genome Assembly of the Fungal Plant Pathogen Pyrenophora semeniperda.</title>
        <authorList>
            <person name="Soliai M.M."/>
            <person name="Meyer S.E."/>
            <person name="Udall J.A."/>
            <person name="Elzinga D.E."/>
            <person name="Hermansen R.A."/>
            <person name="Bodily P.M."/>
            <person name="Hart A.A."/>
            <person name="Coleman C.E."/>
        </authorList>
    </citation>
    <scope>NUCLEOTIDE SEQUENCE [LARGE SCALE GENOMIC DNA]</scope>
    <source>
        <strain evidence="7 8">CCB06</strain>
        <tissue evidence="7">Mycelium</tissue>
    </source>
</reference>
<dbReference type="Pfam" id="PF00004">
    <property type="entry name" value="AAA"/>
    <property type="match status" value="2"/>
</dbReference>
<name>A0A3M7M5K5_9PLEO</name>
<dbReference type="InterPro" id="IPR027417">
    <property type="entry name" value="P-loop_NTPase"/>
</dbReference>
<comment type="similarity">
    <text evidence="2">Belongs to the AAA ATPase family. BCS1 subfamily.</text>
</comment>
<evidence type="ECO:0000256" key="3">
    <source>
        <dbReference type="ARBA" id="ARBA00022792"/>
    </source>
</evidence>
<keyword evidence="8" id="KW-1185">Reference proteome</keyword>
<dbReference type="Pfam" id="PF08740">
    <property type="entry name" value="BCS1_N"/>
    <property type="match status" value="1"/>
</dbReference>
<feature type="region of interest" description="Disordered" evidence="4">
    <location>
        <begin position="16"/>
        <end position="47"/>
    </location>
</feature>
<keyword evidence="3" id="KW-0496">Mitochondrion</keyword>
<keyword evidence="3" id="KW-0472">Membrane</keyword>
<protein>
    <submittedName>
        <fullName evidence="7">Mitochondrial chaperone</fullName>
    </submittedName>
</protein>
<comment type="subcellular location">
    <subcellularLocation>
        <location evidence="1">Mitochondrion inner membrane</location>
        <topology evidence="1">Single-pass membrane protein</topology>
    </subcellularLocation>
</comment>
<evidence type="ECO:0000259" key="5">
    <source>
        <dbReference type="SMART" id="SM00382"/>
    </source>
</evidence>
<evidence type="ECO:0000313" key="8">
    <source>
        <dbReference type="Proteomes" id="UP000265663"/>
    </source>
</evidence>
<dbReference type="PANTHER" id="PTHR23070">
    <property type="entry name" value="BCS1 AAA-TYPE ATPASE"/>
    <property type="match status" value="1"/>
</dbReference>
<organism evidence="7 8">
    <name type="scientific">Pyrenophora seminiperda CCB06</name>
    <dbReference type="NCBI Taxonomy" id="1302712"/>
    <lineage>
        <taxon>Eukaryota</taxon>
        <taxon>Fungi</taxon>
        <taxon>Dikarya</taxon>
        <taxon>Ascomycota</taxon>
        <taxon>Pezizomycotina</taxon>
        <taxon>Dothideomycetes</taxon>
        <taxon>Pleosporomycetidae</taxon>
        <taxon>Pleosporales</taxon>
        <taxon>Pleosporineae</taxon>
        <taxon>Pleosporaceae</taxon>
        <taxon>Pyrenophora</taxon>
    </lineage>
</organism>
<evidence type="ECO:0000256" key="2">
    <source>
        <dbReference type="ARBA" id="ARBA00007448"/>
    </source>
</evidence>
<dbReference type="GO" id="GO:0016887">
    <property type="term" value="F:ATP hydrolysis activity"/>
    <property type="evidence" value="ECO:0007669"/>
    <property type="project" value="InterPro"/>
</dbReference>
<dbReference type="Gene3D" id="3.40.50.300">
    <property type="entry name" value="P-loop containing nucleotide triphosphate hydrolases"/>
    <property type="match status" value="1"/>
</dbReference>
<gene>
    <name evidence="7" type="ORF">GMOD_00008707</name>
</gene>
<dbReference type="InterPro" id="IPR050747">
    <property type="entry name" value="Mitochondrial_chaperone_BCS1"/>
</dbReference>
<dbReference type="OrthoDB" id="10251412at2759"/>
<keyword evidence="3" id="KW-0999">Mitochondrion inner membrane</keyword>
<dbReference type="InterPro" id="IPR003593">
    <property type="entry name" value="AAA+_ATPase"/>
</dbReference>
<feature type="domain" description="BCS1 N-terminal" evidence="6">
    <location>
        <begin position="99"/>
        <end position="270"/>
    </location>
</feature>
<dbReference type="SMART" id="SM00382">
    <property type="entry name" value="AAA"/>
    <property type="match status" value="1"/>
</dbReference>